<sequence>MIRTLRLSIYYQLLMALRMKQAMFFTLAFPLFLFVLFGNLWGQGDPDHLLFTLTGILGMNVATEGIFAIGPAIKDYNSSGILRYFKKLPFNILTHFFGLISSQLLLMLLSTALLLVTGALLFGIRLTPALLGQVLAGLTAGLTVFGFIGLSVAFLNVKKGGGVAQRGSLASAVYYVLVFLSDAFYPLGDINPVLGQVLHFSPMNPVLQLLRGEPVAWLTLVAWTALALGFFLFQFRRFTSAR</sequence>
<proteinExistence type="predicted"/>
<reference evidence="8" key="1">
    <citation type="submission" date="2018-05" db="EMBL/GenBank/DDBJ databases">
        <authorList>
            <person name="Nie L."/>
        </authorList>
    </citation>
    <scope>NUCLEOTIDE SEQUENCE [LARGE SCALE GENOMIC DNA]</scope>
    <source>
        <strain evidence="8">NL</strain>
    </source>
</reference>
<feature type="transmembrane region" description="Helical" evidence="5">
    <location>
        <begin position="21"/>
        <end position="42"/>
    </location>
</feature>
<dbReference type="AlphaFoldDB" id="A0A328BMX9"/>
<name>A0A328BMX9_9BACT</name>
<dbReference type="RefSeq" id="WP_111477658.1">
    <property type="nucleotide sequence ID" value="NZ_QHKM01000002.1"/>
</dbReference>
<dbReference type="PANTHER" id="PTHR43027:SF1">
    <property type="entry name" value="DOXORUBICIN RESISTANCE ABC TRANSPORTER PERMEASE PROTEIN DRRC-RELATED"/>
    <property type="match status" value="1"/>
</dbReference>
<keyword evidence="4 5" id="KW-0472">Membrane</keyword>
<keyword evidence="8" id="KW-1185">Reference proteome</keyword>
<evidence type="ECO:0000256" key="3">
    <source>
        <dbReference type="ARBA" id="ARBA00022989"/>
    </source>
</evidence>
<dbReference type="Pfam" id="PF01061">
    <property type="entry name" value="ABC2_membrane"/>
    <property type="match status" value="1"/>
</dbReference>
<evidence type="ECO:0000256" key="2">
    <source>
        <dbReference type="ARBA" id="ARBA00022692"/>
    </source>
</evidence>
<evidence type="ECO:0000259" key="6">
    <source>
        <dbReference type="Pfam" id="PF01061"/>
    </source>
</evidence>
<dbReference type="OrthoDB" id="1079585at2"/>
<feature type="transmembrane region" description="Helical" evidence="5">
    <location>
        <begin position="169"/>
        <end position="188"/>
    </location>
</feature>
<dbReference type="GO" id="GO:0043190">
    <property type="term" value="C:ATP-binding cassette (ABC) transporter complex"/>
    <property type="evidence" value="ECO:0007669"/>
    <property type="project" value="InterPro"/>
</dbReference>
<comment type="subcellular location">
    <subcellularLocation>
        <location evidence="1">Membrane</location>
        <topology evidence="1">Multi-pass membrane protein</topology>
    </subcellularLocation>
</comment>
<evidence type="ECO:0000256" key="4">
    <source>
        <dbReference type="ARBA" id="ARBA00023136"/>
    </source>
</evidence>
<evidence type="ECO:0000313" key="8">
    <source>
        <dbReference type="Proteomes" id="UP000248553"/>
    </source>
</evidence>
<feature type="transmembrane region" description="Helical" evidence="5">
    <location>
        <begin position="134"/>
        <end position="157"/>
    </location>
</feature>
<dbReference type="EMBL" id="QHKM01000002">
    <property type="protein sequence ID" value="RAK68045.1"/>
    <property type="molecule type" value="Genomic_DNA"/>
</dbReference>
<keyword evidence="3 5" id="KW-1133">Transmembrane helix</keyword>
<accession>A0A328BMX9</accession>
<dbReference type="PANTHER" id="PTHR43027">
    <property type="entry name" value="DOXORUBICIN RESISTANCE ABC TRANSPORTER PERMEASE PROTEIN DRRC-RELATED"/>
    <property type="match status" value="1"/>
</dbReference>
<dbReference type="InterPro" id="IPR013525">
    <property type="entry name" value="ABC2_TM"/>
</dbReference>
<dbReference type="PIRSF" id="PIRSF006648">
    <property type="entry name" value="DrrB"/>
    <property type="match status" value="1"/>
</dbReference>
<organism evidence="7 8">
    <name type="scientific">Hymenobacter edaphi</name>
    <dbReference type="NCBI Taxonomy" id="2211146"/>
    <lineage>
        <taxon>Bacteria</taxon>
        <taxon>Pseudomonadati</taxon>
        <taxon>Bacteroidota</taxon>
        <taxon>Cytophagia</taxon>
        <taxon>Cytophagales</taxon>
        <taxon>Hymenobacteraceae</taxon>
        <taxon>Hymenobacter</taxon>
    </lineage>
</organism>
<gene>
    <name evidence="7" type="ORF">DLM85_08365</name>
</gene>
<protein>
    <submittedName>
        <fullName evidence="7">ABC transporter permease</fullName>
    </submittedName>
</protein>
<dbReference type="InterPro" id="IPR000412">
    <property type="entry name" value="ABC_2_transport"/>
</dbReference>
<feature type="transmembrane region" description="Helical" evidence="5">
    <location>
        <begin position="215"/>
        <end position="233"/>
    </location>
</feature>
<keyword evidence="2 5" id="KW-0812">Transmembrane</keyword>
<dbReference type="Proteomes" id="UP000248553">
    <property type="component" value="Unassembled WGS sequence"/>
</dbReference>
<comment type="caution">
    <text evidence="7">The sequence shown here is derived from an EMBL/GenBank/DDBJ whole genome shotgun (WGS) entry which is preliminary data.</text>
</comment>
<evidence type="ECO:0000256" key="5">
    <source>
        <dbReference type="SAM" id="Phobius"/>
    </source>
</evidence>
<feature type="transmembrane region" description="Helical" evidence="5">
    <location>
        <begin position="90"/>
        <end position="122"/>
    </location>
</feature>
<feature type="domain" description="ABC-2 type transporter transmembrane" evidence="6">
    <location>
        <begin position="7"/>
        <end position="211"/>
    </location>
</feature>
<evidence type="ECO:0000256" key="1">
    <source>
        <dbReference type="ARBA" id="ARBA00004141"/>
    </source>
</evidence>
<dbReference type="InterPro" id="IPR052902">
    <property type="entry name" value="ABC-2_transporter"/>
</dbReference>
<evidence type="ECO:0000313" key="7">
    <source>
        <dbReference type="EMBL" id="RAK68045.1"/>
    </source>
</evidence>
<dbReference type="GO" id="GO:0140359">
    <property type="term" value="F:ABC-type transporter activity"/>
    <property type="evidence" value="ECO:0007669"/>
    <property type="project" value="InterPro"/>
</dbReference>
<feature type="transmembrane region" description="Helical" evidence="5">
    <location>
        <begin position="48"/>
        <end position="69"/>
    </location>
</feature>